<feature type="compositionally biased region" description="Acidic residues" evidence="1">
    <location>
        <begin position="31"/>
        <end position="58"/>
    </location>
</feature>
<feature type="region of interest" description="Disordered" evidence="1">
    <location>
        <begin position="21"/>
        <end position="58"/>
    </location>
</feature>
<protein>
    <submittedName>
        <fullName evidence="5">Saposin B-type domain-containing protein</fullName>
    </submittedName>
</protein>
<gene>
    <name evidence="3" type="ORF">HPBE_LOCUS9843</name>
</gene>
<dbReference type="EMBL" id="UZAH01026566">
    <property type="protein sequence ID" value="VDO82481.1"/>
    <property type="molecule type" value="Genomic_DNA"/>
</dbReference>
<evidence type="ECO:0000256" key="1">
    <source>
        <dbReference type="SAM" id="MobiDB-lite"/>
    </source>
</evidence>
<feature type="signal peptide" evidence="2">
    <location>
        <begin position="1"/>
        <end position="19"/>
    </location>
</feature>
<feature type="chain" id="PRO_5044551581" evidence="2">
    <location>
        <begin position="20"/>
        <end position="166"/>
    </location>
</feature>
<dbReference type="AlphaFoldDB" id="A0A183FQ62"/>
<sequence>MRTALFLALCCVLFTLSMSDDEEAKKKNETETDAEDDDDDDDDDEDDDEDDYEDSADNDTFIDIEEDNVLCRTCRLVVAGIEKGVRKAEHFKKAVMEQCQDTDASFSVMMCNSFFHKDRFTTGRQIKCWATQHQPIGAFLDIAAHLPASLAVSSWLSACPECIEFT</sequence>
<accession>A0A183FQ62</accession>
<reference evidence="3 4" key="1">
    <citation type="submission" date="2018-11" db="EMBL/GenBank/DDBJ databases">
        <authorList>
            <consortium name="Pathogen Informatics"/>
        </authorList>
    </citation>
    <scope>NUCLEOTIDE SEQUENCE [LARGE SCALE GENOMIC DNA]</scope>
</reference>
<evidence type="ECO:0000313" key="5">
    <source>
        <dbReference type="WBParaSite" id="HPBE_0000984201-mRNA-1"/>
    </source>
</evidence>
<accession>A0A3P7Y5Z9</accession>
<reference evidence="5" key="2">
    <citation type="submission" date="2019-09" db="UniProtKB">
        <authorList>
            <consortium name="WormBaseParasite"/>
        </authorList>
    </citation>
    <scope>IDENTIFICATION</scope>
</reference>
<evidence type="ECO:0000313" key="3">
    <source>
        <dbReference type="EMBL" id="VDO82481.1"/>
    </source>
</evidence>
<name>A0A183FQ62_HELPZ</name>
<keyword evidence="2" id="KW-0732">Signal</keyword>
<keyword evidence="4" id="KW-1185">Reference proteome</keyword>
<evidence type="ECO:0000313" key="4">
    <source>
        <dbReference type="Proteomes" id="UP000050761"/>
    </source>
</evidence>
<organism evidence="4 5">
    <name type="scientific">Heligmosomoides polygyrus</name>
    <name type="common">Parasitic roundworm</name>
    <dbReference type="NCBI Taxonomy" id="6339"/>
    <lineage>
        <taxon>Eukaryota</taxon>
        <taxon>Metazoa</taxon>
        <taxon>Ecdysozoa</taxon>
        <taxon>Nematoda</taxon>
        <taxon>Chromadorea</taxon>
        <taxon>Rhabditida</taxon>
        <taxon>Rhabditina</taxon>
        <taxon>Rhabditomorpha</taxon>
        <taxon>Strongyloidea</taxon>
        <taxon>Heligmosomidae</taxon>
        <taxon>Heligmosomoides</taxon>
    </lineage>
</organism>
<evidence type="ECO:0000256" key="2">
    <source>
        <dbReference type="SAM" id="SignalP"/>
    </source>
</evidence>
<dbReference type="WBParaSite" id="HPBE_0000984201-mRNA-1">
    <property type="protein sequence ID" value="HPBE_0000984201-mRNA-1"/>
    <property type="gene ID" value="HPBE_0000984201"/>
</dbReference>
<dbReference type="Proteomes" id="UP000050761">
    <property type="component" value="Unassembled WGS sequence"/>
</dbReference>
<proteinExistence type="predicted"/>